<dbReference type="AlphaFoldDB" id="A0A4Y9XKC2"/>
<dbReference type="Proteomes" id="UP000298390">
    <property type="component" value="Unassembled WGS sequence"/>
</dbReference>
<evidence type="ECO:0000259" key="2">
    <source>
        <dbReference type="PROSITE" id="PS50879"/>
    </source>
</evidence>
<evidence type="ECO:0008006" key="5">
    <source>
        <dbReference type="Google" id="ProtNLM"/>
    </source>
</evidence>
<feature type="domain" description="Reverse transcriptase" evidence="1">
    <location>
        <begin position="4"/>
        <end position="282"/>
    </location>
</feature>
<feature type="domain" description="RNase H type-1" evidence="2">
    <location>
        <begin position="488"/>
        <end position="627"/>
    </location>
</feature>
<dbReference type="InterPro" id="IPR012337">
    <property type="entry name" value="RNaseH-like_sf"/>
</dbReference>
<dbReference type="InterPro" id="IPR002156">
    <property type="entry name" value="RNaseH_domain"/>
</dbReference>
<dbReference type="SUPFAM" id="SSF53098">
    <property type="entry name" value="Ribonuclease H-like"/>
    <property type="match status" value="1"/>
</dbReference>
<sequence length="805" mass="90850">MFRATFDLQYYPDRWKHSITVVLRKPGRSDYSIAKSYRPIALMNCMGKILSSCVTEMVEFELEKLGLLPKHHFGGRAGRTTTDSLHLLTKTVYDAWRTKKVASILFLDVEAAFPSAIPERLFHEMRRLGIPETIVGWLRRKLHGRRTKLSFDNFVSELFVILSGIDQGCPLSVLLYKIYNLVLLECANAQNGEMALGFIDDVAAVTIGKTLESTTAALKSYMERRGGAKHWSRTRNSRFEISKLNLVHADPSLGANDMGPPLVLLDGNVQPTDAAKFLGVWIDRKLSFKRQAEYALKKGTTWLMQFGRLARPKGGISLRHVKSLYQQMLLPGMLYAASVWITPQRAIENRQRLYGSVGVIRKLARVHRQACIMMTGAMRTTATDVMEAHLNLLPFHLLVDKMIMREVSRLCTLPPTHPLHRHVKQAAARYVQRHRSPLHETLEAYKLRPTEIETIDAVRLPPGWRPPFNVSMAENKDAALEEEEKWAYKPGPHVYTDGSDVDGGVGAAAVLLRPGQQPKVLRYHLGSAKHHTVYEAEIVGLVLGVTLIARELSARVASCAADNTACLQASKNRKPHPGHYLIDKLLREVDNLHQCHPGIKFTLRWVPGHKGVEGNEMADEEAKRAARGEGSAAAQLPRWLRASLPISLAKVRQTFNEELGEKARAEWRTSPRTERMDRVDPDLPSRKYGKLVERLPRRHASILFQLRTEHAPLQQHLHRIKKVDSPTCPNCDTARESVYHYLLECPAHDDQRARLAHDLGPAVAGSVRHLLTEPKALSPLFRYIHATGRFAATYGELTLRDSERK</sequence>
<dbReference type="InterPro" id="IPR043502">
    <property type="entry name" value="DNA/RNA_pol_sf"/>
</dbReference>
<dbReference type="SUPFAM" id="SSF56672">
    <property type="entry name" value="DNA/RNA polymerases"/>
    <property type="match status" value="1"/>
</dbReference>
<dbReference type="InterPro" id="IPR000477">
    <property type="entry name" value="RT_dom"/>
</dbReference>
<dbReference type="EMBL" id="SEKV01001422">
    <property type="protein sequence ID" value="TFY50644.1"/>
    <property type="molecule type" value="Genomic_DNA"/>
</dbReference>
<dbReference type="Pfam" id="PF00075">
    <property type="entry name" value="RNase_H"/>
    <property type="match status" value="1"/>
</dbReference>
<dbReference type="PROSITE" id="PS50878">
    <property type="entry name" value="RT_POL"/>
    <property type="match status" value="1"/>
</dbReference>
<dbReference type="PANTHER" id="PTHR33481:SF1">
    <property type="entry name" value="ENDONUCLEASE_EXONUCLEASE_PHOSPHATASE DOMAIN-CONTAINING PROTEIN-RELATED"/>
    <property type="match status" value="1"/>
</dbReference>
<dbReference type="CDD" id="cd01650">
    <property type="entry name" value="RT_nLTR_like"/>
    <property type="match status" value="1"/>
</dbReference>
<evidence type="ECO:0000313" key="4">
    <source>
        <dbReference type="Proteomes" id="UP000298390"/>
    </source>
</evidence>
<gene>
    <name evidence="3" type="ORF">EVJ58_g10956</name>
</gene>
<accession>A0A4Y9XKC2</accession>
<dbReference type="CDD" id="cd09276">
    <property type="entry name" value="Rnase_HI_RT_non_LTR"/>
    <property type="match status" value="1"/>
</dbReference>
<comment type="caution">
    <text evidence="3">The sequence shown here is derived from an EMBL/GenBank/DDBJ whole genome shotgun (WGS) entry which is preliminary data.</text>
</comment>
<dbReference type="InterPro" id="IPR036397">
    <property type="entry name" value="RNaseH_sf"/>
</dbReference>
<dbReference type="Pfam" id="PF00078">
    <property type="entry name" value="RVT_1"/>
    <property type="match status" value="1"/>
</dbReference>
<protein>
    <recommendedName>
        <fullName evidence="5">Reverse transcriptase (RNA-dependent DNA polymerase)</fullName>
    </recommendedName>
</protein>
<organism evidence="3 4">
    <name type="scientific">Rhodofomes roseus</name>
    <dbReference type="NCBI Taxonomy" id="34475"/>
    <lineage>
        <taxon>Eukaryota</taxon>
        <taxon>Fungi</taxon>
        <taxon>Dikarya</taxon>
        <taxon>Basidiomycota</taxon>
        <taxon>Agaricomycotina</taxon>
        <taxon>Agaricomycetes</taxon>
        <taxon>Polyporales</taxon>
        <taxon>Rhodofomes</taxon>
    </lineage>
</organism>
<dbReference type="GO" id="GO:0003676">
    <property type="term" value="F:nucleic acid binding"/>
    <property type="evidence" value="ECO:0007669"/>
    <property type="project" value="InterPro"/>
</dbReference>
<reference evidence="3 4" key="1">
    <citation type="submission" date="2019-01" db="EMBL/GenBank/DDBJ databases">
        <title>Genome sequencing of the rare red list fungi Fomitopsis rosea.</title>
        <authorList>
            <person name="Buettner E."/>
            <person name="Kellner H."/>
        </authorList>
    </citation>
    <scope>NUCLEOTIDE SEQUENCE [LARGE SCALE GENOMIC DNA]</scope>
    <source>
        <strain evidence="3 4">DSM 105464</strain>
    </source>
</reference>
<proteinExistence type="predicted"/>
<dbReference type="PROSITE" id="PS50879">
    <property type="entry name" value="RNASE_H_1"/>
    <property type="match status" value="1"/>
</dbReference>
<evidence type="ECO:0000313" key="3">
    <source>
        <dbReference type="EMBL" id="TFY50644.1"/>
    </source>
</evidence>
<dbReference type="Gene3D" id="3.30.420.10">
    <property type="entry name" value="Ribonuclease H-like superfamily/Ribonuclease H"/>
    <property type="match status" value="1"/>
</dbReference>
<name>A0A4Y9XKC2_9APHY</name>
<evidence type="ECO:0000259" key="1">
    <source>
        <dbReference type="PROSITE" id="PS50878"/>
    </source>
</evidence>
<dbReference type="STRING" id="34475.A0A4Y9XKC2"/>
<dbReference type="GO" id="GO:0004523">
    <property type="term" value="F:RNA-DNA hybrid ribonuclease activity"/>
    <property type="evidence" value="ECO:0007669"/>
    <property type="project" value="InterPro"/>
</dbReference>
<dbReference type="PANTHER" id="PTHR33481">
    <property type="entry name" value="REVERSE TRANSCRIPTASE"/>
    <property type="match status" value="1"/>
</dbReference>